<evidence type="ECO:0000313" key="2">
    <source>
        <dbReference type="EMBL" id="SYZ47159.1"/>
    </source>
</evidence>
<sequence length="526" mass="62956">MLGWNWFLIYNNSIFSWPKYWGRIERLVYLRQMNLAKLTVLYGSRHVVVQQYQNYLLSSLVFKLVAVRRVVESKDIKLVQNRKSFVCRNIDKLKLVAKLNSFSDLKFELVKYKIFSKFSKKKTCVSYVVTLEERAAQSLFNLILEPIVESISDYNNYGFRRHRSQQQAISDVYVAIQSKFKKEVGILKCNVLNFFTFSVSTWILKYLPVPIRCVPLLHNWLCSGLLRRKALTTSSAEGGVFVNGILTNTVINFILNNLEKKLKRWGRFFYLKSLSISSNLNKHCNLSQVIDTFQFIRYAGEFIIIGNLWWLQVLNLRSFIVNFLQFRGVHATQYILRLFSLKNENLSFLGYDFGYTCKNVNMFFFILFPTFSKFVVICRQLHDIFYYQTHKTAFELITQVNPLIMRWCQYYSFGYSFWYRLKLDNYLFKLCWNWARRKHPKWGKNMIAYQYFLQTTFKFSKRKWVFKGLIKNKLQSNLNYNTEIVYLWSPIVDTNCLSIYSFFLPVKFRRIHAFHSNIRAYLQWLM</sequence>
<gene>
    <name evidence="2" type="ORF">PLBR_LOCUS58</name>
</gene>
<dbReference type="AlphaFoldDB" id="A0A3P3YW91"/>
<dbReference type="PANTHER" id="PTHR34047:SF8">
    <property type="entry name" value="PROTEIN YKFC"/>
    <property type="match status" value="1"/>
</dbReference>
<organism evidence="2">
    <name type="scientific">Plasmodiophora brassicae</name>
    <name type="common">Clubroot disease agent</name>
    <dbReference type="NCBI Taxonomy" id="37360"/>
    <lineage>
        <taxon>Eukaryota</taxon>
        <taxon>Sar</taxon>
        <taxon>Rhizaria</taxon>
        <taxon>Endomyxa</taxon>
        <taxon>Phytomyxea</taxon>
        <taxon>Plasmodiophorida</taxon>
        <taxon>Plasmodiophoridae</taxon>
        <taxon>Plasmodiophora</taxon>
    </lineage>
</organism>
<name>A0A3P3YW91_PLABS</name>
<dbReference type="InterPro" id="IPR051083">
    <property type="entry name" value="GrpII_Intron_Splice-Mob/Def"/>
</dbReference>
<dbReference type="InterPro" id="IPR013597">
    <property type="entry name" value="Mat_intron_G2"/>
</dbReference>
<protein>
    <submittedName>
        <fullName evidence="2">38858766-0526-413a-b28e-e2d02e624771-CDS</fullName>
    </submittedName>
</protein>
<feature type="domain" description="Group II intron maturase-specific" evidence="1">
    <location>
        <begin position="381"/>
        <end position="452"/>
    </location>
</feature>
<dbReference type="EMBL" id="LS992577">
    <property type="protein sequence ID" value="SYZ47159.1"/>
    <property type="molecule type" value="Genomic_DNA"/>
</dbReference>
<geneLocation type="mitochondrion" evidence="2"/>
<evidence type="ECO:0000259" key="1">
    <source>
        <dbReference type="Pfam" id="PF08388"/>
    </source>
</evidence>
<dbReference type="Pfam" id="PF08388">
    <property type="entry name" value="GIIM"/>
    <property type="match status" value="1"/>
</dbReference>
<proteinExistence type="predicted"/>
<accession>A0A3P3YW91</accession>
<reference evidence="2" key="1">
    <citation type="submission" date="2018-05" db="EMBL/GenBank/DDBJ databases">
        <authorList>
            <person name="Fogelqvist J."/>
        </authorList>
    </citation>
    <scope>NUCLEOTIDE SEQUENCE [LARGE SCALE GENOMIC DNA]</scope>
</reference>
<dbReference type="PANTHER" id="PTHR34047">
    <property type="entry name" value="NUCLEAR INTRON MATURASE 1, MITOCHONDRIAL-RELATED"/>
    <property type="match status" value="1"/>
</dbReference>
<keyword evidence="2" id="KW-0496">Mitochondrion</keyword>